<dbReference type="CDD" id="cd00371">
    <property type="entry name" value="HMA"/>
    <property type="match status" value="1"/>
</dbReference>
<evidence type="ECO:0000313" key="4">
    <source>
        <dbReference type="Proteomes" id="UP000834106"/>
    </source>
</evidence>
<keyword evidence="4" id="KW-1185">Reference proteome</keyword>
<reference evidence="3" key="1">
    <citation type="submission" date="2023-05" db="EMBL/GenBank/DDBJ databases">
        <authorList>
            <person name="Huff M."/>
        </authorList>
    </citation>
    <scope>NUCLEOTIDE SEQUENCE</scope>
</reference>
<dbReference type="SUPFAM" id="SSF55008">
    <property type="entry name" value="HMA, heavy metal-associated domain"/>
    <property type="match status" value="1"/>
</dbReference>
<dbReference type="PROSITE" id="PS50846">
    <property type="entry name" value="HMA_2"/>
    <property type="match status" value="1"/>
</dbReference>
<feature type="domain" description="HMA" evidence="2">
    <location>
        <begin position="147"/>
        <end position="216"/>
    </location>
</feature>
<name>A0AAD1YLK1_9LAMI</name>
<evidence type="ECO:0000313" key="3">
    <source>
        <dbReference type="EMBL" id="CAI9753332.1"/>
    </source>
</evidence>
<dbReference type="InterPro" id="IPR006121">
    <property type="entry name" value="HMA_dom"/>
</dbReference>
<dbReference type="Proteomes" id="UP000834106">
    <property type="component" value="Chromosome 1"/>
</dbReference>
<dbReference type="Gene3D" id="3.30.70.100">
    <property type="match status" value="1"/>
</dbReference>
<dbReference type="PANTHER" id="PTHR47856:SF2">
    <property type="entry name" value="OS08G0512200 PROTEIN"/>
    <property type="match status" value="1"/>
</dbReference>
<dbReference type="PANTHER" id="PTHR47856">
    <property type="entry name" value="HEAVY METAL-ASSOCIATED ISOPRENYLATED PLANT PROTEIN 20-LIKE"/>
    <property type="match status" value="1"/>
</dbReference>
<comment type="subcellular location">
    <subcellularLocation>
        <location evidence="1">Membrane</location>
        <topology evidence="1">Peripheral membrane protein</topology>
    </subcellularLocation>
</comment>
<dbReference type="EMBL" id="OU503036">
    <property type="protein sequence ID" value="CAI9753332.1"/>
    <property type="molecule type" value="Genomic_DNA"/>
</dbReference>
<evidence type="ECO:0000259" key="2">
    <source>
        <dbReference type="PROSITE" id="PS50846"/>
    </source>
</evidence>
<gene>
    <name evidence="3" type="ORF">FPE_LOCUS763</name>
</gene>
<dbReference type="GO" id="GO:0046872">
    <property type="term" value="F:metal ion binding"/>
    <property type="evidence" value="ECO:0007669"/>
    <property type="project" value="InterPro"/>
</dbReference>
<dbReference type="GO" id="GO:0009626">
    <property type="term" value="P:plant-type hypersensitive response"/>
    <property type="evidence" value="ECO:0007669"/>
    <property type="project" value="UniProtKB-KW"/>
</dbReference>
<dbReference type="InterPro" id="IPR036163">
    <property type="entry name" value="HMA_dom_sf"/>
</dbReference>
<accession>A0AAD1YLK1</accession>
<sequence length="240" mass="27207">MEKNRQMALQATLIPLKTYSISKAKVRQSSERIQSSIGATQWILSGSSHIEEIEEDYSSLAEAHYEFTPFHELHAHIGSDKELGISLSTKTGSSLIINPTFQKLCHFTEWVQSCTEMLLQTIVSKDYVLINSTTTSCTPQNNLIPIKHILEHLSSTIEQKVEMIGLHERRLRKCLSKLKGTEKVEVDGNNQKVMVTGYAHRNKILKAVRRAGLKADFWSPQNDLLNAYAYGSLRFNNLNF</sequence>
<dbReference type="AlphaFoldDB" id="A0AAD1YLK1"/>
<organism evidence="3 4">
    <name type="scientific">Fraxinus pennsylvanica</name>
    <dbReference type="NCBI Taxonomy" id="56036"/>
    <lineage>
        <taxon>Eukaryota</taxon>
        <taxon>Viridiplantae</taxon>
        <taxon>Streptophyta</taxon>
        <taxon>Embryophyta</taxon>
        <taxon>Tracheophyta</taxon>
        <taxon>Spermatophyta</taxon>
        <taxon>Magnoliopsida</taxon>
        <taxon>eudicotyledons</taxon>
        <taxon>Gunneridae</taxon>
        <taxon>Pentapetalae</taxon>
        <taxon>asterids</taxon>
        <taxon>lamiids</taxon>
        <taxon>Lamiales</taxon>
        <taxon>Oleaceae</taxon>
        <taxon>Oleeae</taxon>
        <taxon>Fraxinus</taxon>
    </lineage>
</organism>
<protein>
    <recommendedName>
        <fullName evidence="2">HMA domain-containing protein</fullName>
    </recommendedName>
</protein>
<evidence type="ECO:0000256" key="1">
    <source>
        <dbReference type="ARBA" id="ARBA00004170"/>
    </source>
</evidence>
<proteinExistence type="predicted"/>
<dbReference type="GO" id="GO:0016020">
    <property type="term" value="C:membrane"/>
    <property type="evidence" value="ECO:0007669"/>
    <property type="project" value="UniProtKB-SubCell"/>
</dbReference>